<proteinExistence type="predicted"/>
<reference evidence="2" key="1">
    <citation type="submission" date="2019-06" db="EMBL/GenBank/DDBJ databases">
        <authorList>
            <person name="Broberg M."/>
        </authorList>
    </citation>
    <scope>NUCLEOTIDE SEQUENCE [LARGE SCALE GENOMIC DNA]</scope>
</reference>
<dbReference type="AlphaFoldDB" id="A0A9N9YZS6"/>
<name>A0A9N9YZS6_9HYPO</name>
<protein>
    <submittedName>
        <fullName evidence="1">Uncharacterized protein</fullName>
    </submittedName>
</protein>
<sequence length="545" mass="63244">MDAGENLFGSDERLSPQVTELQEKTSLEVDPVGNIAISETNRTLRDTIDAGEGDLRNLILDLELSPMYGGSMPVRVDWFRDGIRLEQFSDSEMESHRWACTKCSRLRSHVWFDNESLTSLSYRKPNTGYPAAEPSPWVPASMRTEAAMDAPPCMEPEEQRKHRIYEAIKVFDMRNILASHPGEEVHPERLKLGLAEAQALGIPEVTALAQQPMYFEKQLRVCLRILDEFYKLDTELRGNRRRFRTCIECQLQLVHDSSRAHACGIAPYPPIVRSISMHFKTPLVRFFPEVATWRSQEPTPWPEYTGPQGEHVRGMLNAREWPDLQWPLYLIRCPECHTWQEQRAFRFTKPDMLYVPPTQAYDSDILSRTRRDIGVRLLLKDEVLCNHCFLKERGAAILEAELVAAFRDLVTQEIEMVRHTVYKNWQRFLRFTSQQSLPLVRLVYAHADPEIPRAYKLVEYPPRMTSSELESVTARRFYMFAVAVNQIMQSPLWFPLVQAPYIFWAATNRNFIEHWVWLEDVRARLDRGDDSLSESALARRGPCLT</sequence>
<accession>A0A9N9YZS6</accession>
<keyword evidence="2" id="KW-1185">Reference proteome</keyword>
<dbReference type="OrthoDB" id="5140588at2759"/>
<dbReference type="Proteomes" id="UP000775872">
    <property type="component" value="Unassembled WGS sequence"/>
</dbReference>
<evidence type="ECO:0000313" key="1">
    <source>
        <dbReference type="EMBL" id="CAH0046443.1"/>
    </source>
</evidence>
<reference evidence="1 2" key="2">
    <citation type="submission" date="2021-10" db="EMBL/GenBank/DDBJ databases">
        <authorList>
            <person name="Piombo E."/>
        </authorList>
    </citation>
    <scope>NUCLEOTIDE SEQUENCE [LARGE SCALE GENOMIC DNA]</scope>
</reference>
<organism evidence="1 2">
    <name type="scientific">Clonostachys solani</name>
    <dbReference type="NCBI Taxonomy" id="160281"/>
    <lineage>
        <taxon>Eukaryota</taxon>
        <taxon>Fungi</taxon>
        <taxon>Dikarya</taxon>
        <taxon>Ascomycota</taxon>
        <taxon>Pezizomycotina</taxon>
        <taxon>Sordariomycetes</taxon>
        <taxon>Hypocreomycetidae</taxon>
        <taxon>Hypocreales</taxon>
        <taxon>Bionectriaceae</taxon>
        <taxon>Clonostachys</taxon>
    </lineage>
</organism>
<evidence type="ECO:0000313" key="2">
    <source>
        <dbReference type="Proteomes" id="UP000775872"/>
    </source>
</evidence>
<comment type="caution">
    <text evidence="1">The sequence shown here is derived from an EMBL/GenBank/DDBJ whole genome shotgun (WGS) entry which is preliminary data.</text>
</comment>
<dbReference type="EMBL" id="CABFOC020000014">
    <property type="protein sequence ID" value="CAH0046443.1"/>
    <property type="molecule type" value="Genomic_DNA"/>
</dbReference>
<gene>
    <name evidence="1" type="ORF">CSOL1703_00012177</name>
</gene>